<proteinExistence type="predicted"/>
<dbReference type="InterPro" id="IPR009045">
    <property type="entry name" value="Zn_M74/Hedgehog-like"/>
</dbReference>
<accession>A0A1H7M0K3</accession>
<reference evidence="3" key="1">
    <citation type="submission" date="2016-10" db="EMBL/GenBank/DDBJ databases">
        <authorList>
            <person name="Varghese N."/>
            <person name="Submissions S."/>
        </authorList>
    </citation>
    <scope>NUCLEOTIDE SEQUENCE [LARGE SCALE GENOMIC DNA]</scope>
    <source>
        <strain evidence="3">LMG 26383,CCUG 61248,R- 45681</strain>
    </source>
</reference>
<dbReference type="EMBL" id="FOAN01000002">
    <property type="protein sequence ID" value="SEL04743.1"/>
    <property type="molecule type" value="Genomic_DNA"/>
</dbReference>
<keyword evidence="3" id="KW-1185">Reference proteome</keyword>
<evidence type="ECO:0000313" key="2">
    <source>
        <dbReference type="EMBL" id="SEL04743.1"/>
    </source>
</evidence>
<keyword evidence="1" id="KW-0732">Signal</keyword>
<gene>
    <name evidence="2" type="ORF">SAMN04515666_102684</name>
</gene>
<dbReference type="AlphaFoldDB" id="A0A1H7M0K3"/>
<feature type="chain" id="PRO_5011599413" description="Peptidase M15" evidence="1">
    <location>
        <begin position="22"/>
        <end position="141"/>
    </location>
</feature>
<dbReference type="Gene3D" id="3.30.1380.10">
    <property type="match status" value="1"/>
</dbReference>
<protein>
    <recommendedName>
        <fullName evidence="4">Peptidase M15</fullName>
    </recommendedName>
</protein>
<dbReference type="Proteomes" id="UP000199664">
    <property type="component" value="Unassembled WGS sequence"/>
</dbReference>
<evidence type="ECO:0000313" key="3">
    <source>
        <dbReference type="Proteomes" id="UP000199664"/>
    </source>
</evidence>
<dbReference type="OrthoDB" id="8382078at2"/>
<organism evidence="2 3">
    <name type="scientific">Bosea lupini</name>
    <dbReference type="NCBI Taxonomy" id="1036779"/>
    <lineage>
        <taxon>Bacteria</taxon>
        <taxon>Pseudomonadati</taxon>
        <taxon>Pseudomonadota</taxon>
        <taxon>Alphaproteobacteria</taxon>
        <taxon>Hyphomicrobiales</taxon>
        <taxon>Boseaceae</taxon>
        <taxon>Bosea</taxon>
    </lineage>
</organism>
<sequence>MRKVALAALSAACWSVSPSFAADTHLAMISFQPQVKGLGCLKPEALGMIKELTAKIGPIQITSTCGGRHARNSQHYRGNAIDFRPLATSPRNAAAVAKKIESVGGVGSYSNGLVHVDVGDREIAWYGHKRSRRLAYAGRGR</sequence>
<feature type="signal peptide" evidence="1">
    <location>
        <begin position="1"/>
        <end position="21"/>
    </location>
</feature>
<name>A0A1H7M0K3_9HYPH</name>
<evidence type="ECO:0000256" key="1">
    <source>
        <dbReference type="SAM" id="SignalP"/>
    </source>
</evidence>
<dbReference type="SUPFAM" id="SSF55166">
    <property type="entry name" value="Hedgehog/DD-peptidase"/>
    <property type="match status" value="1"/>
</dbReference>
<evidence type="ECO:0008006" key="4">
    <source>
        <dbReference type="Google" id="ProtNLM"/>
    </source>
</evidence>